<dbReference type="InterPro" id="IPR029063">
    <property type="entry name" value="SAM-dependent_MTases_sf"/>
</dbReference>
<dbReference type="GO" id="GO:0032259">
    <property type="term" value="P:methylation"/>
    <property type="evidence" value="ECO:0007669"/>
    <property type="project" value="UniProtKB-KW"/>
</dbReference>
<comment type="caution">
    <text evidence="1">The sequence shown here is derived from an EMBL/GenBank/DDBJ whole genome shotgun (WGS) entry which is preliminary data.</text>
</comment>
<accession>A0A850H2U1</accession>
<gene>
    <name evidence="1" type="ORF">HUV48_04200</name>
</gene>
<reference evidence="1 2" key="1">
    <citation type="submission" date="2020-06" db="EMBL/GenBank/DDBJ databases">
        <title>Altererythrobacter sp. HHU K3-1.</title>
        <authorList>
            <person name="Zhang D."/>
            <person name="Xue H."/>
        </authorList>
    </citation>
    <scope>NUCLEOTIDE SEQUENCE [LARGE SCALE GENOMIC DNA]</scope>
    <source>
        <strain evidence="1 2">HHU K3-1</strain>
    </source>
</reference>
<protein>
    <submittedName>
        <fullName evidence="1">Methyltransferase domain-containing protein</fullName>
    </submittedName>
</protein>
<keyword evidence="2" id="KW-1185">Reference proteome</keyword>
<dbReference type="RefSeq" id="WP_176266480.1">
    <property type="nucleotide sequence ID" value="NZ_JABWGV010000001.1"/>
</dbReference>
<dbReference type="GO" id="GO:0008168">
    <property type="term" value="F:methyltransferase activity"/>
    <property type="evidence" value="ECO:0007669"/>
    <property type="project" value="UniProtKB-KW"/>
</dbReference>
<dbReference type="PANTHER" id="PTHR43861:SF5">
    <property type="entry name" value="BLL5978 PROTEIN"/>
    <property type="match status" value="1"/>
</dbReference>
<dbReference type="Pfam" id="PF13489">
    <property type="entry name" value="Methyltransf_23"/>
    <property type="match status" value="1"/>
</dbReference>
<dbReference type="Gene3D" id="3.40.50.150">
    <property type="entry name" value="Vaccinia Virus protein VP39"/>
    <property type="match status" value="1"/>
</dbReference>
<dbReference type="SUPFAM" id="SSF53335">
    <property type="entry name" value="S-adenosyl-L-methionine-dependent methyltransferases"/>
    <property type="match status" value="1"/>
</dbReference>
<dbReference type="AlphaFoldDB" id="A0A850H2U1"/>
<evidence type="ECO:0000313" key="1">
    <source>
        <dbReference type="EMBL" id="NVD44218.1"/>
    </source>
</evidence>
<dbReference type="EMBL" id="JABWGV010000001">
    <property type="protein sequence ID" value="NVD44218.1"/>
    <property type="molecule type" value="Genomic_DNA"/>
</dbReference>
<keyword evidence="1" id="KW-0489">Methyltransferase</keyword>
<name>A0A850H2U1_9SPHN</name>
<dbReference type="Proteomes" id="UP000561438">
    <property type="component" value="Unassembled WGS sequence"/>
</dbReference>
<sequence>MDRDVYRVMAATENRHWWFVGRRAIIRSLIETHVGQRKNLHILEAGCGTGGNLALLEQFGQVAAFEHDDDARQHAKAATGVDVVPGSLPDGIDHIAGTFDLIGLFDVLEHVEHDRAAIRALAARLAEDGTLIITVPALPFLWSDHDRLHHHHRRYTRWQFTETLESAGLRVDYISYFNSLLFPAALLQRLASRFSRGAAKDGSAVPPAPINWLLTRIFAAERRLLQWGGLPIGLSLCAVCRPASK</sequence>
<dbReference type="PANTHER" id="PTHR43861">
    <property type="entry name" value="TRANS-ACONITATE 2-METHYLTRANSFERASE-RELATED"/>
    <property type="match status" value="1"/>
</dbReference>
<proteinExistence type="predicted"/>
<dbReference type="CDD" id="cd02440">
    <property type="entry name" value="AdoMet_MTases"/>
    <property type="match status" value="1"/>
</dbReference>
<evidence type="ECO:0000313" key="2">
    <source>
        <dbReference type="Proteomes" id="UP000561438"/>
    </source>
</evidence>
<organism evidence="1 2">
    <name type="scientific">Qipengyuania atrilutea</name>
    <dbReference type="NCBI Taxonomy" id="2744473"/>
    <lineage>
        <taxon>Bacteria</taxon>
        <taxon>Pseudomonadati</taxon>
        <taxon>Pseudomonadota</taxon>
        <taxon>Alphaproteobacteria</taxon>
        <taxon>Sphingomonadales</taxon>
        <taxon>Erythrobacteraceae</taxon>
        <taxon>Qipengyuania</taxon>
    </lineage>
</organism>
<keyword evidence="1" id="KW-0808">Transferase</keyword>